<protein>
    <recommendedName>
        <fullName evidence="2 4">Acylphosphatase</fullName>
        <ecNumber evidence="2 4">3.6.1.7</ecNumber>
    </recommendedName>
</protein>
<evidence type="ECO:0000256" key="2">
    <source>
        <dbReference type="ARBA" id="ARBA00012150"/>
    </source>
</evidence>
<comment type="caution">
    <text evidence="8">The sequence shown here is derived from an EMBL/GenBank/DDBJ whole genome shotgun (WGS) entry which is preliminary data.</text>
</comment>
<dbReference type="InterPro" id="IPR001792">
    <property type="entry name" value="Acylphosphatase-like_dom"/>
</dbReference>
<evidence type="ECO:0000256" key="1">
    <source>
        <dbReference type="ARBA" id="ARBA00005614"/>
    </source>
</evidence>
<dbReference type="AlphaFoldDB" id="A0A1F5G8T7"/>
<dbReference type="EMBL" id="MFAY01000046">
    <property type="protein sequence ID" value="OGD88234.1"/>
    <property type="molecule type" value="Genomic_DNA"/>
</dbReference>
<comment type="similarity">
    <text evidence="1 6">Belongs to the acylphosphatase family.</text>
</comment>
<dbReference type="PRINTS" id="PR00112">
    <property type="entry name" value="ACYLPHPHTASE"/>
</dbReference>
<accession>A0A1F5G8T7</accession>
<evidence type="ECO:0000313" key="9">
    <source>
        <dbReference type="Proteomes" id="UP000178577"/>
    </source>
</evidence>
<dbReference type="GO" id="GO:0003998">
    <property type="term" value="F:acylphosphatase activity"/>
    <property type="evidence" value="ECO:0007669"/>
    <property type="project" value="UniProtKB-EC"/>
</dbReference>
<feature type="active site" evidence="4">
    <location>
        <position position="19"/>
    </location>
</feature>
<evidence type="ECO:0000256" key="5">
    <source>
        <dbReference type="RuleBase" id="RU000553"/>
    </source>
</evidence>
<reference evidence="8 9" key="1">
    <citation type="journal article" date="2016" name="Nat. Commun.">
        <title>Thousands of microbial genomes shed light on interconnected biogeochemical processes in an aquifer system.</title>
        <authorList>
            <person name="Anantharaman K."/>
            <person name="Brown C.T."/>
            <person name="Hug L.A."/>
            <person name="Sharon I."/>
            <person name="Castelle C.J."/>
            <person name="Probst A.J."/>
            <person name="Thomas B.C."/>
            <person name="Singh A."/>
            <person name="Wilkins M.J."/>
            <person name="Karaoz U."/>
            <person name="Brodie E.L."/>
            <person name="Williams K.H."/>
            <person name="Hubbard S.S."/>
            <person name="Banfield J.F."/>
        </authorList>
    </citation>
    <scope>NUCLEOTIDE SEQUENCE [LARGE SCALE GENOMIC DNA]</scope>
</reference>
<feature type="active site" evidence="4">
    <location>
        <position position="37"/>
    </location>
</feature>
<dbReference type="Gene3D" id="3.30.70.100">
    <property type="match status" value="1"/>
</dbReference>
<dbReference type="PROSITE" id="PS00150">
    <property type="entry name" value="ACYLPHOSPHATASE_1"/>
    <property type="match status" value="1"/>
</dbReference>
<evidence type="ECO:0000256" key="6">
    <source>
        <dbReference type="RuleBase" id="RU004168"/>
    </source>
</evidence>
<gene>
    <name evidence="8" type="ORF">A2693_00595</name>
</gene>
<dbReference type="InterPro" id="IPR017968">
    <property type="entry name" value="Acylphosphatase_CS"/>
</dbReference>
<evidence type="ECO:0000256" key="3">
    <source>
        <dbReference type="ARBA" id="ARBA00047645"/>
    </source>
</evidence>
<keyword evidence="4 5" id="KW-0378">Hydrolase</keyword>
<proteinExistence type="inferred from homology"/>
<dbReference type="PANTHER" id="PTHR47268">
    <property type="entry name" value="ACYLPHOSPHATASE"/>
    <property type="match status" value="1"/>
</dbReference>
<dbReference type="PROSITE" id="PS51160">
    <property type="entry name" value="ACYLPHOSPHATASE_3"/>
    <property type="match status" value="1"/>
</dbReference>
<sequence length="90" mass="10501">MVVRAHVFISGDVQGVFFRRTAKLEAEKLSLVGWVRNRPDGEVELVAQGPKDKVNQFIKWCRRGPPFAKVENVEVEWKRNLEDFEEFEIV</sequence>
<dbReference type="InterPro" id="IPR020456">
    <property type="entry name" value="Acylphosphatase"/>
</dbReference>
<dbReference type="EC" id="3.6.1.7" evidence="2 4"/>
<dbReference type="Pfam" id="PF00708">
    <property type="entry name" value="Acylphosphatase"/>
    <property type="match status" value="1"/>
</dbReference>
<dbReference type="PANTHER" id="PTHR47268:SF4">
    <property type="entry name" value="ACYLPHOSPHATASE"/>
    <property type="match status" value="1"/>
</dbReference>
<dbReference type="SUPFAM" id="SSF54975">
    <property type="entry name" value="Acylphosphatase/BLUF domain-like"/>
    <property type="match status" value="1"/>
</dbReference>
<organism evidence="8 9">
    <name type="scientific">Candidatus Curtissbacteria bacterium RIFCSPHIGHO2_01_FULL_40_12</name>
    <dbReference type="NCBI Taxonomy" id="1797710"/>
    <lineage>
        <taxon>Bacteria</taxon>
        <taxon>Candidatus Curtissiibacteriota</taxon>
    </lineage>
</organism>
<dbReference type="Proteomes" id="UP000178577">
    <property type="component" value="Unassembled WGS sequence"/>
</dbReference>
<name>A0A1F5G8T7_9BACT</name>
<dbReference type="InterPro" id="IPR036046">
    <property type="entry name" value="Acylphosphatase-like_dom_sf"/>
</dbReference>
<comment type="catalytic activity">
    <reaction evidence="3 4 5">
        <text>an acyl phosphate + H2O = a carboxylate + phosphate + H(+)</text>
        <dbReference type="Rhea" id="RHEA:14965"/>
        <dbReference type="ChEBI" id="CHEBI:15377"/>
        <dbReference type="ChEBI" id="CHEBI:15378"/>
        <dbReference type="ChEBI" id="CHEBI:29067"/>
        <dbReference type="ChEBI" id="CHEBI:43474"/>
        <dbReference type="ChEBI" id="CHEBI:59918"/>
        <dbReference type="EC" id="3.6.1.7"/>
    </reaction>
</comment>
<evidence type="ECO:0000259" key="7">
    <source>
        <dbReference type="PROSITE" id="PS51160"/>
    </source>
</evidence>
<dbReference type="PROSITE" id="PS00151">
    <property type="entry name" value="ACYLPHOSPHATASE_2"/>
    <property type="match status" value="1"/>
</dbReference>
<feature type="domain" description="Acylphosphatase-like" evidence="7">
    <location>
        <begin position="4"/>
        <end position="90"/>
    </location>
</feature>
<evidence type="ECO:0000256" key="4">
    <source>
        <dbReference type="PROSITE-ProRule" id="PRU00520"/>
    </source>
</evidence>
<evidence type="ECO:0000313" key="8">
    <source>
        <dbReference type="EMBL" id="OGD88234.1"/>
    </source>
</evidence>